<keyword evidence="2" id="KW-0472">Membrane</keyword>
<feature type="region of interest" description="Disordered" evidence="1">
    <location>
        <begin position="1"/>
        <end position="39"/>
    </location>
</feature>
<evidence type="ECO:0000313" key="5">
    <source>
        <dbReference type="Proteomes" id="UP001165085"/>
    </source>
</evidence>
<evidence type="ECO:0000259" key="3">
    <source>
        <dbReference type="PROSITE" id="PS50848"/>
    </source>
</evidence>
<keyword evidence="2" id="KW-0812">Transmembrane</keyword>
<dbReference type="PANTHER" id="PTHR19308:SF14">
    <property type="entry name" value="START DOMAIN-CONTAINING PROTEIN"/>
    <property type="match status" value="1"/>
</dbReference>
<feature type="transmembrane region" description="Helical" evidence="2">
    <location>
        <begin position="1702"/>
        <end position="1725"/>
    </location>
</feature>
<sequence>MADKNIMSDSTNGSSVSESYKLQQPSSLNTESSSQQFFPRPSKFEALKAELKEAVALLEAERSARSDSTLAVEKLKAVVAEINRDETIQTRRKDLDAGAATTNKPLDRANPNVQSGPHHMKVLDRTTKTIELTIHSSPHEVLGALKAQEGPPGKADELRQAVVEDDPSTSEAVVYWSFVEHNKEYNLLLRLRVGEGRQDDEIRISAESVGEEDLNLPCPPLPHAAGAKAFRLLLTVGEIILRPLPFGQTSFTFIAQISIAAETDQLDADNESPSSRMTSGRWLINAIKSGFTPPKNSPKRIKSVRSARRTKLLNTTSTNIQLSPSKITKRKAFRIALGQGGVNADDIFCKMVGQFYVRFQKEDVIDARMREDFIKNRIPNAPPLTAGEQVTIAKLMGTVEEMKVKRVAGTVNDSVEKFSHRDNEGGTAWGMSVANIDVDAVTLFMELWLLNTYAKRVANKKVAIREVWENVDGTRGVEYMGTHSLPGFQDRIFHTWLTWKRLIGEDGRETFIIALESFNEYEGETCHDVVGSEKMQEAVTRGIHIIKETTENTCEWTKVQQADLKLSVLPEYLIDFLVKQQLGKANEEQEKFRRNGKEVDHERAAALAAAIRGRRGVALMEDQVEAFARCEALLGKGGEDGWKALESTSPEVEMKMRYFKPKKGERSVGTGMAVGVVDCSAEEVAAWVMDYCSNDRMRISWEEGNPARLELRPLQRENERTFATVKKMPFMLDNREFVYRMIWKSEEGKAIVAFEPVGDEVDYGVSLTKTRGSTRGLWEIEDLPVRGGTKQCRVTLVLQVDAGGVIPTWVADKKLPKSLNAVQEAIDEFRQDDMIDAADWGELSHLMEEHWKDQLYSEEEAALIERVREKFERSLKEGKWKKHKSPDIFVTTESIREEGESGAAVGRAVTVVDASIGDCAAWEYSRMTRERARQNREKGGLDREFAKENDHSAIYYSTRVLHASFTVREWLVRSVWKMVDEDTMLICMEDIKVNRFPPGAGKGYIRASQGAFWKYERLPEIRGIPQTRVTYTQQVDLKGFIPSFVMNSKIVGTLGYLSIMRKKFDKSLEIDAGCRAAIVQQIKQLAKSRGQEALAQFETLNKERQGWGRPSRSYGKAESKVYAPILGDEAWGTTSLQVRGNNFEVAAFIWDFCSRSNMLTSRDIERHVEDEDTGDDSLKRSVTRRHQLESKHGFLHRDRIFTSEMNLHLISDDEIIIVYSPLGKDDGLRRSIPTALRTSIKNSTELVSDVVKANETVALRLTNLSSGGVRTKLEFASVLHFRHATSHGARLAFVEQRLEEMANLAIYFQRLVPLEAFKAEDGRALASDLLWKADFPNQRVKRLNEVAEISSALRELCSRHSWMKAMLSVALEGSLHRNRAVRTKLVCVSDKEAIQIGKNLVPSLMTEQLAEAGVNQWRVQNRAVKELMDEQVWFEPMMVILGQGIVKTAAWGLMARVIIGALLSVTDLMTDLVVLKQFWDGGEEELVYRNAQLGSLAISFGLQLLVTVVQNRKKGLLRNLKECSIVLAGVKAPWDAYKVALGAEHEKDTEFDPMYEMTITKTVELFAESIPGIIIQLAAIAGSLERGEGLKRRLLMSLLISLLSTGFISATISYDFDTDPKKRAFNPKFYGYIADDAWKRALMLVTMIFLSATQTVLKAILVILLGAIAKSFVMYYIFGDVASYLLYKVVRRDFTHWFPMEGVLSLVVSLLLRIIIKVVVDFAAIMHFRHPLDLGGLYFSLNMFQPLFGLTLLLTLNLAKGSFSEQNLELLMSLTIGLGISLMLLFGTFLLLMNKEYRDSFFSMETGQQMARKNFLEGTDPMKADLFFNHKIYWLPIREKAAAWLQEGWTTWEDDKPDWFTDVWKSRIPADMKPAANRKVAAEADNDTALDVGGGEEHGRRRSVVEMISGQKAAKSKVMPAAGGEAKKEFDAAEFIREVNQRGTIGM</sequence>
<dbReference type="Gene3D" id="3.30.530.20">
    <property type="match status" value="2"/>
</dbReference>
<dbReference type="Proteomes" id="UP001165085">
    <property type="component" value="Unassembled WGS sequence"/>
</dbReference>
<accession>A0A9W7DRA3</accession>
<dbReference type="InterPro" id="IPR002913">
    <property type="entry name" value="START_lipid-bd_dom"/>
</dbReference>
<dbReference type="GO" id="GO:0005737">
    <property type="term" value="C:cytoplasm"/>
    <property type="evidence" value="ECO:0007669"/>
    <property type="project" value="UniProtKB-ARBA"/>
</dbReference>
<organism evidence="4 5">
    <name type="scientific">Triparma strigata</name>
    <dbReference type="NCBI Taxonomy" id="1606541"/>
    <lineage>
        <taxon>Eukaryota</taxon>
        <taxon>Sar</taxon>
        <taxon>Stramenopiles</taxon>
        <taxon>Ochrophyta</taxon>
        <taxon>Bolidophyceae</taxon>
        <taxon>Parmales</taxon>
        <taxon>Triparmaceae</taxon>
        <taxon>Triparma</taxon>
    </lineage>
</organism>
<feature type="region of interest" description="Disordered" evidence="1">
    <location>
        <begin position="96"/>
        <end position="118"/>
    </location>
</feature>
<feature type="domain" description="START" evidence="3">
    <location>
        <begin position="922"/>
        <end position="1050"/>
    </location>
</feature>
<protein>
    <recommendedName>
        <fullName evidence="3">START domain-containing protein</fullName>
    </recommendedName>
</protein>
<dbReference type="GO" id="GO:0008289">
    <property type="term" value="F:lipid binding"/>
    <property type="evidence" value="ECO:0007669"/>
    <property type="project" value="InterPro"/>
</dbReference>
<feature type="transmembrane region" description="Helical" evidence="2">
    <location>
        <begin position="1594"/>
        <end position="1614"/>
    </location>
</feature>
<keyword evidence="2" id="KW-1133">Transmembrane helix</keyword>
<dbReference type="SUPFAM" id="SSF55961">
    <property type="entry name" value="Bet v1-like"/>
    <property type="match status" value="3"/>
</dbReference>
<feature type="transmembrane region" description="Helical" evidence="2">
    <location>
        <begin position="1770"/>
        <end position="1792"/>
    </location>
</feature>
<keyword evidence="5" id="KW-1185">Reference proteome</keyword>
<dbReference type="EMBL" id="BRXY01000009">
    <property type="protein sequence ID" value="GMH52308.1"/>
    <property type="molecule type" value="Genomic_DNA"/>
</dbReference>
<feature type="domain" description="START" evidence="3">
    <location>
        <begin position="639"/>
        <end position="819"/>
    </location>
</feature>
<dbReference type="PANTHER" id="PTHR19308">
    <property type="entry name" value="PHOSPHATIDYLCHOLINE TRANSFER PROTEIN"/>
    <property type="match status" value="1"/>
</dbReference>
<reference evidence="5" key="1">
    <citation type="journal article" date="2023" name="Commun. Biol.">
        <title>Genome analysis of Parmales, the sister group of diatoms, reveals the evolutionary specialization of diatoms from phago-mixotrophs to photoautotrophs.</title>
        <authorList>
            <person name="Ban H."/>
            <person name="Sato S."/>
            <person name="Yoshikawa S."/>
            <person name="Yamada K."/>
            <person name="Nakamura Y."/>
            <person name="Ichinomiya M."/>
            <person name="Sato N."/>
            <person name="Blanc-Mathieu R."/>
            <person name="Endo H."/>
            <person name="Kuwata A."/>
            <person name="Ogata H."/>
        </authorList>
    </citation>
    <scope>NUCLEOTIDE SEQUENCE [LARGE SCALE GENOMIC DNA]</scope>
    <source>
        <strain evidence="5">NIES 3701</strain>
    </source>
</reference>
<name>A0A9W7DRA3_9STRA</name>
<dbReference type="InterPro" id="IPR051213">
    <property type="entry name" value="START_lipid_transfer"/>
</dbReference>
<proteinExistence type="predicted"/>
<dbReference type="InterPro" id="IPR023393">
    <property type="entry name" value="START-like_dom_sf"/>
</dbReference>
<evidence type="ECO:0000256" key="2">
    <source>
        <dbReference type="SAM" id="Phobius"/>
    </source>
</evidence>
<gene>
    <name evidence="4" type="ORF">TrST_g7443</name>
</gene>
<evidence type="ECO:0000256" key="1">
    <source>
        <dbReference type="SAM" id="MobiDB-lite"/>
    </source>
</evidence>
<evidence type="ECO:0000313" key="4">
    <source>
        <dbReference type="EMBL" id="GMH52308.1"/>
    </source>
</evidence>
<feature type="compositionally biased region" description="Polar residues" evidence="1">
    <location>
        <begin position="7"/>
        <end position="37"/>
    </location>
</feature>
<dbReference type="OrthoDB" id="5403181at2759"/>
<dbReference type="PROSITE" id="PS50848">
    <property type="entry name" value="START"/>
    <property type="match status" value="2"/>
</dbReference>
<feature type="transmembrane region" description="Helical" evidence="2">
    <location>
        <begin position="1737"/>
        <end position="1758"/>
    </location>
</feature>
<comment type="caution">
    <text evidence="4">The sequence shown here is derived from an EMBL/GenBank/DDBJ whole genome shotgun (WGS) entry which is preliminary data.</text>
</comment>